<evidence type="ECO:0000313" key="1">
    <source>
        <dbReference type="EMBL" id="KAA0196852.1"/>
    </source>
</evidence>
<sequence>MAILNRVDLATLASEFLMLMLHQNALNHSM</sequence>
<organism evidence="1">
    <name type="scientific">Hyalella azteca</name>
    <name type="common">Amphipod</name>
    <dbReference type="NCBI Taxonomy" id="294128"/>
    <lineage>
        <taxon>Eukaryota</taxon>
        <taxon>Metazoa</taxon>
        <taxon>Ecdysozoa</taxon>
        <taxon>Arthropoda</taxon>
        <taxon>Crustacea</taxon>
        <taxon>Multicrustacea</taxon>
        <taxon>Malacostraca</taxon>
        <taxon>Eumalacostraca</taxon>
        <taxon>Peracarida</taxon>
        <taxon>Amphipoda</taxon>
        <taxon>Senticaudata</taxon>
        <taxon>Talitrida</taxon>
        <taxon>Talitroidea</taxon>
        <taxon>Hyalellidae</taxon>
        <taxon>Hyalella</taxon>
    </lineage>
</organism>
<reference evidence="1" key="3">
    <citation type="submission" date="2019-06" db="EMBL/GenBank/DDBJ databases">
        <authorList>
            <person name="Poynton C."/>
            <person name="Hasenbein S."/>
            <person name="Benoit J.B."/>
            <person name="Sepulveda M.S."/>
            <person name="Poelchau M.F."/>
            <person name="Murali S.C."/>
            <person name="Chen S."/>
            <person name="Glastad K.M."/>
            <person name="Werren J.H."/>
            <person name="Vineis J.H."/>
            <person name="Bowen J.L."/>
            <person name="Friedrich M."/>
            <person name="Jones J."/>
            <person name="Robertson H.M."/>
            <person name="Feyereisen R."/>
            <person name="Mechler-Hickson A."/>
            <person name="Mathers N."/>
            <person name="Lee C.E."/>
            <person name="Colbourne J.K."/>
            <person name="Biales A."/>
            <person name="Johnston J.S."/>
            <person name="Wellborn G.A."/>
            <person name="Rosendale A.J."/>
            <person name="Cridge A.G."/>
            <person name="Munoz-Torres M.C."/>
            <person name="Bain P.A."/>
            <person name="Manny A.R."/>
            <person name="Major K.M."/>
            <person name="Lambert F.N."/>
            <person name="Vulpe C.D."/>
            <person name="Tuck P."/>
            <person name="Blalock B.J."/>
            <person name="Lin Y.-Y."/>
            <person name="Smith M.E."/>
            <person name="Ochoa-Acuna H."/>
            <person name="Chen M.-J.M."/>
            <person name="Childers C.P."/>
            <person name="Qu J."/>
            <person name="Dugan S."/>
            <person name="Lee S.L."/>
            <person name="Chao H."/>
            <person name="Dinh H."/>
            <person name="Han Y."/>
            <person name="Doddapaneni H."/>
            <person name="Worley K.C."/>
            <person name="Muzny D.M."/>
            <person name="Gibbs R.A."/>
            <person name="Richards S."/>
        </authorList>
    </citation>
    <scope>NUCLEOTIDE SEQUENCE</scope>
    <source>
        <strain evidence="1">HAZT.00-mixed</strain>
        <tissue evidence="1">Whole organism</tissue>
    </source>
</reference>
<reference evidence="1" key="1">
    <citation type="submission" date="2014-08" db="EMBL/GenBank/DDBJ databases">
        <authorList>
            <person name="Murali S."/>
            <person name="Richards S."/>
            <person name="Bandaranaike D."/>
            <person name="Bellair M."/>
            <person name="Blankenburg K."/>
            <person name="Chao H."/>
            <person name="Dinh H."/>
            <person name="Doddapaneni H."/>
            <person name="Dugan-Rocha S."/>
            <person name="Elkadiri S."/>
            <person name="Gnanaolivu R."/>
            <person name="Hughes D."/>
            <person name="Lee S."/>
            <person name="Li M."/>
            <person name="Ming W."/>
            <person name="Munidasa M."/>
            <person name="Muniz J."/>
            <person name="Nguyen L."/>
            <person name="Osuji N."/>
            <person name="Pu L.-L."/>
            <person name="Puazo M."/>
            <person name="Skinner E."/>
            <person name="Qu C."/>
            <person name="Quiroz J."/>
            <person name="Raj R."/>
            <person name="Weissenberger G."/>
            <person name="Xin Y."/>
            <person name="Zou X."/>
            <person name="Han Y."/>
            <person name="Worley K."/>
            <person name="Muzny D."/>
            <person name="Gibbs R."/>
        </authorList>
    </citation>
    <scope>NUCLEOTIDE SEQUENCE</scope>
    <source>
        <strain evidence="1">HAZT.00-mixed</strain>
        <tissue evidence="1">Whole organism</tissue>
    </source>
</reference>
<dbReference type="EMBL" id="JQDR03008671">
    <property type="protein sequence ID" value="KAA0196852.1"/>
    <property type="molecule type" value="Genomic_DNA"/>
</dbReference>
<accession>A0A6A0H496</accession>
<gene>
    <name evidence="1" type="ORF">HAZT_HAZT004591</name>
</gene>
<protein>
    <submittedName>
        <fullName evidence="1">Uncharacterized protein</fullName>
    </submittedName>
</protein>
<reference evidence="1" key="2">
    <citation type="journal article" date="2018" name="Environ. Sci. Technol.">
        <title>The Toxicogenome of Hyalella azteca: A Model for Sediment Ecotoxicology and Evolutionary Toxicology.</title>
        <authorList>
            <person name="Poynton H.C."/>
            <person name="Hasenbein S."/>
            <person name="Benoit J.B."/>
            <person name="Sepulveda M.S."/>
            <person name="Poelchau M.F."/>
            <person name="Hughes D.S.T."/>
            <person name="Murali S.C."/>
            <person name="Chen S."/>
            <person name="Glastad K.M."/>
            <person name="Goodisman M.A.D."/>
            <person name="Werren J.H."/>
            <person name="Vineis J.H."/>
            <person name="Bowen J.L."/>
            <person name="Friedrich M."/>
            <person name="Jones J."/>
            <person name="Robertson H.M."/>
            <person name="Feyereisen R."/>
            <person name="Mechler-Hickson A."/>
            <person name="Mathers N."/>
            <person name="Lee C.E."/>
            <person name="Colbourne J.K."/>
            <person name="Biales A."/>
            <person name="Johnston J.S."/>
            <person name="Wellborn G.A."/>
            <person name="Rosendale A.J."/>
            <person name="Cridge A.G."/>
            <person name="Munoz-Torres M.C."/>
            <person name="Bain P.A."/>
            <person name="Manny A.R."/>
            <person name="Major K.M."/>
            <person name="Lambert F.N."/>
            <person name="Vulpe C.D."/>
            <person name="Tuck P."/>
            <person name="Blalock B.J."/>
            <person name="Lin Y.Y."/>
            <person name="Smith M.E."/>
            <person name="Ochoa-Acuna H."/>
            <person name="Chen M.M."/>
            <person name="Childers C.P."/>
            <person name="Qu J."/>
            <person name="Dugan S."/>
            <person name="Lee S.L."/>
            <person name="Chao H."/>
            <person name="Dinh H."/>
            <person name="Han Y."/>
            <person name="Doddapaneni H."/>
            <person name="Worley K.C."/>
            <person name="Muzny D.M."/>
            <person name="Gibbs R.A."/>
            <person name="Richards S."/>
        </authorList>
    </citation>
    <scope>NUCLEOTIDE SEQUENCE</scope>
    <source>
        <strain evidence="1">HAZT.00-mixed</strain>
        <tissue evidence="1">Whole organism</tissue>
    </source>
</reference>
<dbReference type="Proteomes" id="UP000711488">
    <property type="component" value="Unassembled WGS sequence"/>
</dbReference>
<name>A0A6A0H496_HYAAZ</name>
<comment type="caution">
    <text evidence="1">The sequence shown here is derived from an EMBL/GenBank/DDBJ whole genome shotgun (WGS) entry which is preliminary data.</text>
</comment>
<proteinExistence type="predicted"/>
<dbReference type="AlphaFoldDB" id="A0A6A0H496"/>